<evidence type="ECO:0000313" key="10">
    <source>
        <dbReference type="EMBL" id="CAA9263223.1"/>
    </source>
</evidence>
<dbReference type="GO" id="GO:0046373">
    <property type="term" value="P:L-arabinose metabolic process"/>
    <property type="evidence" value="ECO:0007669"/>
    <property type="project" value="InterPro"/>
</dbReference>
<evidence type="ECO:0000256" key="6">
    <source>
        <dbReference type="ARBA" id="ARBA00023277"/>
    </source>
</evidence>
<evidence type="ECO:0000259" key="9">
    <source>
        <dbReference type="SMART" id="SM00813"/>
    </source>
</evidence>
<evidence type="ECO:0000256" key="7">
    <source>
        <dbReference type="ARBA" id="ARBA00023295"/>
    </source>
</evidence>
<dbReference type="InterPro" id="IPR013780">
    <property type="entry name" value="Glyco_hydro_b"/>
</dbReference>
<evidence type="ECO:0000256" key="3">
    <source>
        <dbReference type="ARBA" id="ARBA00011165"/>
    </source>
</evidence>
<evidence type="ECO:0000256" key="1">
    <source>
        <dbReference type="ARBA" id="ARBA00001462"/>
    </source>
</evidence>
<dbReference type="Gene3D" id="2.60.40.1180">
    <property type="entry name" value="Golgi alpha-mannosidase II"/>
    <property type="match status" value="1"/>
</dbReference>
<dbReference type="PANTHER" id="PTHR43576">
    <property type="entry name" value="ALPHA-L-ARABINOFURANOSIDASE C-RELATED"/>
    <property type="match status" value="1"/>
</dbReference>
<reference evidence="10" key="1">
    <citation type="submission" date="2020-02" db="EMBL/GenBank/DDBJ databases">
        <authorList>
            <person name="Meier V. D."/>
        </authorList>
    </citation>
    <scope>NUCLEOTIDE SEQUENCE</scope>
    <source>
        <strain evidence="10">AVDCRST_MAG63</strain>
    </source>
</reference>
<sequence>MLLRRASSTRRLAVLLILFVCLGPARAEIAATLRVAVDKPDRVIGARLYGAHLEHMFNSVGGGLWGELLQNRKMMPTEGRGNGAPAPWFAFGDEQGSVRLEAPKQAPTPNDMARSLRLEAPEGSRAGVAQGNLAARPGDAVRLSLWARGEGKTLLTVSLGDANDSVSAPLDVPAGGWRRVVTRLAMPRRAKEARLTLTVTGPGVVFVYAPSLMTEAAYGADGFEPAVLAQARALAPQWLRYPGGNFAQNYRWRDGVGPRDERPVRPNVWGGLPEPNDMGTDEFLALCRRLRTEPVLVVNVGGRGASPEEAAAWVAYCNDPAQKSEMGRLRAAAGQREPYRVRLWEIGNEVFGSWTEGSSDAPTYARNFDAYVRAMRAVDPTIRVMAVGQTPEWNRQVLKSAQVQPDLLSLHLFVSQSTPADVLTQPVAYETFLRGVGAGGPRLAVTEWNLNMKEANQTWLAGMWAASLLSVFQRVPYVAAAGVNGLVNGWEGGVIQRDGTRLFATPVHTVLQLYRRHTGARGLPVTVRGGSIPAVVSEEVGAAYPTIDVVASRDAGGPIFVCVVNKSQSESALLSFLLDGYKADHAAANLWVLAAAPAARNTWESPERVQPARGRVVVARGRFAARFPPFSVTWITVPPN</sequence>
<comment type="catalytic activity">
    <reaction evidence="1">
        <text>Hydrolysis of terminal non-reducing alpha-L-arabinofuranoside residues in alpha-L-arabinosides.</text>
        <dbReference type="EC" id="3.2.1.55"/>
    </reaction>
</comment>
<dbReference type="EC" id="3.2.1.55" evidence="4"/>
<dbReference type="GO" id="GO:0046556">
    <property type="term" value="F:alpha-L-arabinofuranosidase activity"/>
    <property type="evidence" value="ECO:0007669"/>
    <property type="project" value="UniProtKB-EC"/>
</dbReference>
<gene>
    <name evidence="10" type="ORF">AVDCRST_MAG63-2544</name>
</gene>
<name>A0A6J4IVK2_9BACT</name>
<organism evidence="10">
    <name type="scientific">uncultured Armatimonadetes bacterium</name>
    <dbReference type="NCBI Taxonomy" id="157466"/>
    <lineage>
        <taxon>Bacteria</taxon>
        <taxon>Bacillati</taxon>
        <taxon>Armatimonadota</taxon>
        <taxon>environmental samples</taxon>
    </lineage>
</organism>
<accession>A0A6J4IVK2</accession>
<dbReference type="GO" id="GO:0000272">
    <property type="term" value="P:polysaccharide catabolic process"/>
    <property type="evidence" value="ECO:0007669"/>
    <property type="project" value="TreeGrafter"/>
</dbReference>
<dbReference type="EMBL" id="CADCTO010000326">
    <property type="protein sequence ID" value="CAA9263223.1"/>
    <property type="molecule type" value="Genomic_DNA"/>
</dbReference>
<evidence type="ECO:0000256" key="4">
    <source>
        <dbReference type="ARBA" id="ARBA00012670"/>
    </source>
</evidence>
<comment type="subunit">
    <text evidence="3">Homohexamer; trimer of dimers.</text>
</comment>
<keyword evidence="8" id="KW-0732">Signal</keyword>
<dbReference type="InterPro" id="IPR017853">
    <property type="entry name" value="GH"/>
</dbReference>
<dbReference type="Gene3D" id="3.20.20.80">
    <property type="entry name" value="Glycosidases"/>
    <property type="match status" value="1"/>
</dbReference>
<dbReference type="SMART" id="SM00813">
    <property type="entry name" value="Alpha-L-AF_C"/>
    <property type="match status" value="1"/>
</dbReference>
<evidence type="ECO:0000256" key="8">
    <source>
        <dbReference type="SAM" id="SignalP"/>
    </source>
</evidence>
<dbReference type="AlphaFoldDB" id="A0A6J4IVK2"/>
<dbReference type="InterPro" id="IPR010720">
    <property type="entry name" value="Alpha-L-AF_C"/>
</dbReference>
<evidence type="ECO:0000256" key="2">
    <source>
        <dbReference type="ARBA" id="ARBA00007186"/>
    </source>
</evidence>
<dbReference type="InterPro" id="IPR055235">
    <property type="entry name" value="ASD1_cat"/>
</dbReference>
<evidence type="ECO:0000256" key="5">
    <source>
        <dbReference type="ARBA" id="ARBA00022801"/>
    </source>
</evidence>
<dbReference type="PANTHER" id="PTHR43576:SF2">
    <property type="entry name" value="INTRACELLULAR EXO-ALPHA-L-ARABINOFURANOSIDASE 2"/>
    <property type="match status" value="1"/>
</dbReference>
<dbReference type="SUPFAM" id="SSF51445">
    <property type="entry name" value="(Trans)glycosidases"/>
    <property type="match status" value="1"/>
</dbReference>
<dbReference type="SUPFAM" id="SSF51011">
    <property type="entry name" value="Glycosyl hydrolase domain"/>
    <property type="match status" value="1"/>
</dbReference>
<dbReference type="Pfam" id="PF06964">
    <property type="entry name" value="Alpha-L-AF_C"/>
    <property type="match status" value="1"/>
</dbReference>
<proteinExistence type="inferred from homology"/>
<dbReference type="Pfam" id="PF22848">
    <property type="entry name" value="ASD1_dom"/>
    <property type="match status" value="1"/>
</dbReference>
<feature type="signal peptide" evidence="8">
    <location>
        <begin position="1"/>
        <end position="27"/>
    </location>
</feature>
<protein>
    <recommendedName>
        <fullName evidence="4">non-reducing end alpha-L-arabinofuranosidase</fullName>
        <ecNumber evidence="4">3.2.1.55</ecNumber>
    </recommendedName>
</protein>
<keyword evidence="6" id="KW-0119">Carbohydrate metabolism</keyword>
<feature type="domain" description="Alpha-L-arabinofuranosidase C-terminal" evidence="9">
    <location>
        <begin position="446"/>
        <end position="631"/>
    </location>
</feature>
<feature type="chain" id="PRO_5026891344" description="non-reducing end alpha-L-arabinofuranosidase" evidence="8">
    <location>
        <begin position="28"/>
        <end position="640"/>
    </location>
</feature>
<keyword evidence="5 10" id="KW-0378">Hydrolase</keyword>
<dbReference type="Gene3D" id="2.60.120.260">
    <property type="entry name" value="Galactose-binding domain-like"/>
    <property type="match status" value="1"/>
</dbReference>
<keyword evidence="7 10" id="KW-0326">Glycosidase</keyword>
<comment type="similarity">
    <text evidence="2">Belongs to the glycosyl hydrolase 51 family.</text>
</comment>